<evidence type="ECO:0000313" key="1">
    <source>
        <dbReference type="EMBL" id="EFI91591.1"/>
    </source>
</evidence>
<accession>D8QKF6</accession>
<protein>
    <recommendedName>
        <fullName evidence="3">F-box domain-containing protein</fullName>
    </recommendedName>
</protein>
<dbReference type="HOGENOM" id="CLU_465514_0_0_1"/>
<dbReference type="RefSeq" id="XP_003026494.1">
    <property type="nucleotide sequence ID" value="XM_003026448.1"/>
</dbReference>
<dbReference type="VEuPathDB" id="FungiDB:SCHCODRAFT_02594323"/>
<organism evidence="2">
    <name type="scientific">Schizophyllum commune (strain H4-8 / FGSC 9210)</name>
    <name type="common">Split gill fungus</name>
    <dbReference type="NCBI Taxonomy" id="578458"/>
    <lineage>
        <taxon>Eukaryota</taxon>
        <taxon>Fungi</taxon>
        <taxon>Dikarya</taxon>
        <taxon>Basidiomycota</taxon>
        <taxon>Agaricomycotina</taxon>
        <taxon>Agaricomycetes</taxon>
        <taxon>Agaricomycetidae</taxon>
        <taxon>Agaricales</taxon>
        <taxon>Schizophyllaceae</taxon>
        <taxon>Schizophyllum</taxon>
    </lineage>
</organism>
<dbReference type="GeneID" id="9593211"/>
<dbReference type="AlphaFoldDB" id="D8QKF6"/>
<reference evidence="1 2" key="1">
    <citation type="journal article" date="2010" name="Nat. Biotechnol.">
        <title>Genome sequence of the model mushroom Schizophyllum commune.</title>
        <authorList>
            <person name="Ohm R.A."/>
            <person name="de Jong J.F."/>
            <person name="Lugones L.G."/>
            <person name="Aerts A."/>
            <person name="Kothe E."/>
            <person name="Stajich J.E."/>
            <person name="de Vries R.P."/>
            <person name="Record E."/>
            <person name="Levasseur A."/>
            <person name="Baker S.E."/>
            <person name="Bartholomew K.A."/>
            <person name="Coutinho P.M."/>
            <person name="Erdmann S."/>
            <person name="Fowler T.J."/>
            <person name="Gathman A.C."/>
            <person name="Lombard V."/>
            <person name="Henrissat B."/>
            <person name="Knabe N."/>
            <person name="Kuees U."/>
            <person name="Lilly W.W."/>
            <person name="Lindquist E."/>
            <person name="Lucas S."/>
            <person name="Magnuson J.K."/>
            <person name="Piumi F."/>
            <person name="Raudaskoski M."/>
            <person name="Salamov A."/>
            <person name="Schmutz J."/>
            <person name="Schwarze F.W.M.R."/>
            <person name="vanKuyk P.A."/>
            <person name="Horton J.S."/>
            <person name="Grigoriev I.V."/>
            <person name="Woesten H.A.B."/>
        </authorList>
    </citation>
    <scope>NUCLEOTIDE SEQUENCE [LARGE SCALE GENOMIC DNA]</scope>
    <source>
        <strain evidence="2">H4-8 / FGSC 9210</strain>
    </source>
</reference>
<sequence length="586" mass="65549">MDVSRIKAQDAALPRFPLELLERIMVFIPDLKTFLNSALVCRALVDVSRRLTFRRIRFSRLGSVAGYSSFKAFEALLESPMCTIPRHIRWVALHWPATYERNLVEPLSCLQRLPNLATLRVEGMRDLSCVIPLHEIGPYLSSKSLTSVSLDLVVISCFDALVRMLNSLGNLQNFSMNIVSLQGGQGAKIMHRPLSKPEGLLARLCRLKCYLQGPLEWGFLWFLLSLPCLPPIAYLDIRLPIAGSGRSERWCKFVHGLRHTLRSLRIHPGFRDFIEAEYTKLDLPQFTSLSSITIEPVLTYNLRTAGTGDCFLSLLLFSLTAPSLSKLTVVFMVDHVRSVDAFGISFDWAVLDSRLERAPCLKEMKFVISACSVIMQLQGVHRKAEENIRKLLPKAHAKGILRVKVASVALANKRLLSSIIIIQEFGDSPTLTALRLDPSDQEGFLELAEGLPLGLASLEHLRSVTIELVVLTSLNFRRTAQSITNLLLCALQPPALRKLTLSFNTLLKSPGLIRLVIEGDVLDGRLEQLPSLTEVKFIFSVPSDFAQMPNLHRDIEELIHGMFPKASARGILQLVKIMQEFADAGL</sequence>
<dbReference type="OrthoDB" id="10317173at2759"/>
<evidence type="ECO:0000313" key="2">
    <source>
        <dbReference type="Proteomes" id="UP000007431"/>
    </source>
</evidence>
<feature type="non-terminal residue" evidence="1">
    <location>
        <position position="586"/>
    </location>
</feature>
<keyword evidence="2" id="KW-1185">Reference proteome</keyword>
<name>D8QKF6_SCHCM</name>
<dbReference type="KEGG" id="scm:SCHCO_02594323"/>
<dbReference type="Proteomes" id="UP000007431">
    <property type="component" value="Unassembled WGS sequence"/>
</dbReference>
<evidence type="ECO:0008006" key="3">
    <source>
        <dbReference type="Google" id="ProtNLM"/>
    </source>
</evidence>
<dbReference type="EMBL" id="GL377316">
    <property type="protein sequence ID" value="EFI91591.1"/>
    <property type="molecule type" value="Genomic_DNA"/>
</dbReference>
<gene>
    <name evidence="1" type="ORF">SCHCODRAFT_114328</name>
</gene>
<proteinExistence type="predicted"/>
<dbReference type="InParanoid" id="D8QKF6"/>